<feature type="coiled-coil region" evidence="1">
    <location>
        <begin position="39"/>
        <end position="77"/>
    </location>
</feature>
<keyword evidence="1" id="KW-0175">Coiled coil</keyword>
<evidence type="ECO:0000313" key="3">
    <source>
        <dbReference type="EMBL" id="CAD8965398.1"/>
    </source>
</evidence>
<organism evidence="3">
    <name type="scientific">Thalassionema nitzschioides</name>
    <dbReference type="NCBI Taxonomy" id="33649"/>
    <lineage>
        <taxon>Eukaryota</taxon>
        <taxon>Sar</taxon>
        <taxon>Stramenopiles</taxon>
        <taxon>Ochrophyta</taxon>
        <taxon>Bacillariophyta</taxon>
        <taxon>Fragilariophyceae</taxon>
        <taxon>Fragilariophycidae</taxon>
        <taxon>Thalassionemales</taxon>
        <taxon>Thalassionemataceae</taxon>
        <taxon>Thalassionema</taxon>
    </lineage>
</organism>
<protein>
    <submittedName>
        <fullName evidence="3">Uncharacterized protein</fullName>
    </submittedName>
</protein>
<evidence type="ECO:0000256" key="1">
    <source>
        <dbReference type="SAM" id="Coils"/>
    </source>
</evidence>
<feature type="region of interest" description="Disordered" evidence="2">
    <location>
        <begin position="115"/>
        <end position="149"/>
    </location>
</feature>
<gene>
    <name evidence="3" type="ORF">TNIT0693_LOCUS2621</name>
</gene>
<dbReference type="AlphaFoldDB" id="A0A6T5XZM5"/>
<dbReference type="EMBL" id="HBFY01006933">
    <property type="protein sequence ID" value="CAD8965398.1"/>
    <property type="molecule type" value="Transcribed_RNA"/>
</dbReference>
<accession>A0A6T5XZM5</accession>
<name>A0A6T5XZM5_9STRA</name>
<reference evidence="3" key="1">
    <citation type="submission" date="2021-01" db="EMBL/GenBank/DDBJ databases">
        <authorList>
            <person name="Corre E."/>
            <person name="Pelletier E."/>
            <person name="Niang G."/>
            <person name="Scheremetjew M."/>
            <person name="Finn R."/>
            <person name="Kale V."/>
            <person name="Holt S."/>
            <person name="Cochrane G."/>
            <person name="Meng A."/>
            <person name="Brown T."/>
            <person name="Cohen L."/>
        </authorList>
    </citation>
    <scope>NUCLEOTIDE SEQUENCE</scope>
</reference>
<evidence type="ECO:0000256" key="2">
    <source>
        <dbReference type="SAM" id="MobiDB-lite"/>
    </source>
</evidence>
<sequence>MGKMGKISGIDEASVISSASVIGAENRMKLLESRIFKLLKAQNAMLKEHEKQVESFEAELSDLNEKLELQKSAESNEGDSSKDKKIAALQNEVSTLKKMVSAKDQSIALLNKKIDAKQPAKQPAKQVSVTERRAQLAEKRKQIGVQQMA</sequence>
<proteinExistence type="predicted"/>
<feature type="compositionally biased region" description="Basic and acidic residues" evidence="2">
    <location>
        <begin position="130"/>
        <end position="141"/>
    </location>
</feature>